<proteinExistence type="predicted"/>
<protein>
    <submittedName>
        <fullName evidence="1">Uncharacterized protein</fullName>
    </submittedName>
</protein>
<name>A0AA39J717_9AGAR</name>
<dbReference type="Proteomes" id="UP001175226">
    <property type="component" value="Unassembled WGS sequence"/>
</dbReference>
<evidence type="ECO:0000313" key="2">
    <source>
        <dbReference type="Proteomes" id="UP001175226"/>
    </source>
</evidence>
<gene>
    <name evidence="1" type="ORF">EV421DRAFT_1982230</name>
</gene>
<organism evidence="1 2">
    <name type="scientific">Armillaria borealis</name>
    <dbReference type="NCBI Taxonomy" id="47425"/>
    <lineage>
        <taxon>Eukaryota</taxon>
        <taxon>Fungi</taxon>
        <taxon>Dikarya</taxon>
        <taxon>Basidiomycota</taxon>
        <taxon>Agaricomycotina</taxon>
        <taxon>Agaricomycetes</taxon>
        <taxon>Agaricomycetidae</taxon>
        <taxon>Agaricales</taxon>
        <taxon>Marasmiineae</taxon>
        <taxon>Physalacriaceae</taxon>
        <taxon>Armillaria</taxon>
    </lineage>
</organism>
<dbReference type="EMBL" id="JAUEPT010000058">
    <property type="protein sequence ID" value="KAK0435999.1"/>
    <property type="molecule type" value="Genomic_DNA"/>
</dbReference>
<comment type="caution">
    <text evidence="1">The sequence shown here is derived from an EMBL/GenBank/DDBJ whole genome shotgun (WGS) entry which is preliminary data.</text>
</comment>
<dbReference type="AlphaFoldDB" id="A0AA39J717"/>
<reference evidence="1" key="1">
    <citation type="submission" date="2023-06" db="EMBL/GenBank/DDBJ databases">
        <authorList>
            <consortium name="Lawrence Berkeley National Laboratory"/>
            <person name="Ahrendt S."/>
            <person name="Sahu N."/>
            <person name="Indic B."/>
            <person name="Wong-Bajracharya J."/>
            <person name="Merenyi Z."/>
            <person name="Ke H.-M."/>
            <person name="Monk M."/>
            <person name="Kocsube S."/>
            <person name="Drula E."/>
            <person name="Lipzen A."/>
            <person name="Balint B."/>
            <person name="Henrissat B."/>
            <person name="Andreopoulos B."/>
            <person name="Martin F.M."/>
            <person name="Harder C.B."/>
            <person name="Rigling D."/>
            <person name="Ford K.L."/>
            <person name="Foster G.D."/>
            <person name="Pangilinan J."/>
            <person name="Papanicolaou A."/>
            <person name="Barry K."/>
            <person name="LaButti K."/>
            <person name="Viragh M."/>
            <person name="Koriabine M."/>
            <person name="Yan M."/>
            <person name="Riley R."/>
            <person name="Champramary S."/>
            <person name="Plett K.L."/>
            <person name="Tsai I.J."/>
            <person name="Slot J."/>
            <person name="Sipos G."/>
            <person name="Plett J."/>
            <person name="Nagy L.G."/>
            <person name="Grigoriev I.V."/>
        </authorList>
    </citation>
    <scope>NUCLEOTIDE SEQUENCE</scope>
    <source>
        <strain evidence="1">FPL87.14</strain>
    </source>
</reference>
<sequence>MSIALSKLTDPAVSSFARTIVNAGMFGNDVLFGTAIRCVFTCPSCIRHSIIAVLFVTRLRNQVSLSTSRVTGTILLRTSDFGPSSFTRQISFNRWKLLRSFTATSIPVPRPPPYSPLQTFPPRALGLLQPSFALTQHIAFRRDGTASSST</sequence>
<accession>A0AA39J717</accession>
<evidence type="ECO:0000313" key="1">
    <source>
        <dbReference type="EMBL" id="KAK0435999.1"/>
    </source>
</evidence>
<keyword evidence="2" id="KW-1185">Reference proteome</keyword>